<evidence type="ECO:0000313" key="5">
    <source>
        <dbReference type="Proteomes" id="UP000279173"/>
    </source>
</evidence>
<evidence type="ECO:0000313" key="4">
    <source>
        <dbReference type="Proteomes" id="UP000050557"/>
    </source>
</evidence>
<dbReference type="RefSeq" id="WP_054987143.1">
    <property type="nucleotide sequence ID" value="NZ_CP092922.1"/>
</dbReference>
<keyword evidence="1" id="KW-0472">Membrane</keyword>
<evidence type="ECO:0000313" key="3">
    <source>
        <dbReference type="EMBL" id="RMV53294.1"/>
    </source>
</evidence>
<evidence type="ECO:0000313" key="2">
    <source>
        <dbReference type="EMBL" id="KPX43133.1"/>
    </source>
</evidence>
<gene>
    <name evidence="2" type="ORF">ALO68_200064</name>
    <name evidence="3" type="ORF">ALP10_200149</name>
</gene>
<reference evidence="2 4" key="1">
    <citation type="submission" date="2015-09" db="EMBL/GenBank/DDBJ databases">
        <title>Genome announcement of multiple Pseudomonas syringae strains.</title>
        <authorList>
            <person name="Thakur S."/>
            <person name="Wang P.W."/>
            <person name="Gong Y."/>
            <person name="Weir B.S."/>
            <person name="Guttman D.S."/>
        </authorList>
    </citation>
    <scope>NUCLEOTIDE SEQUENCE [LARGE SCALE GENOMIC DNA]</scope>
    <source>
        <strain evidence="2 4">ICMP4531</strain>
    </source>
</reference>
<comment type="caution">
    <text evidence="2">The sequence shown here is derived from an EMBL/GenBank/DDBJ whole genome shotgun (WGS) entry which is preliminary data.</text>
</comment>
<dbReference type="Proteomes" id="UP000050557">
    <property type="component" value="Unassembled WGS sequence"/>
</dbReference>
<organism evidence="2 4">
    <name type="scientific">Pseudomonas syringae pv. helianthi</name>
    <dbReference type="NCBI Taxonomy" id="251654"/>
    <lineage>
        <taxon>Bacteria</taxon>
        <taxon>Pseudomonadati</taxon>
        <taxon>Pseudomonadota</taxon>
        <taxon>Gammaproteobacteria</taxon>
        <taxon>Pseudomonadales</taxon>
        <taxon>Pseudomonadaceae</taxon>
        <taxon>Pseudomonas</taxon>
    </lineage>
</organism>
<dbReference type="PATRIC" id="fig|251654.3.peg.4977"/>
<protein>
    <submittedName>
        <fullName evidence="2">Dipicolinate synthase</fullName>
    </submittedName>
</protein>
<proteinExistence type="predicted"/>
<dbReference type="AlphaFoldDB" id="A0A0P9SJQ9"/>
<reference evidence="3 5" key="2">
    <citation type="submission" date="2018-08" db="EMBL/GenBank/DDBJ databases">
        <title>Recombination of ecologically and evolutionarily significant loci maintains genetic cohesion in the Pseudomonas syringae species complex.</title>
        <authorList>
            <person name="Dillon M."/>
            <person name="Thakur S."/>
            <person name="Almeida R.N.D."/>
            <person name="Weir B.S."/>
            <person name="Guttman D.S."/>
        </authorList>
    </citation>
    <scope>NUCLEOTIDE SEQUENCE [LARGE SCALE GENOMIC DNA]</scope>
    <source>
        <strain evidence="3 5">ICMP 3263</strain>
    </source>
</reference>
<name>A0A0P9SJQ9_9PSED</name>
<keyword evidence="1" id="KW-0812">Transmembrane</keyword>
<dbReference type="Proteomes" id="UP000279173">
    <property type="component" value="Unassembled WGS sequence"/>
</dbReference>
<dbReference type="EMBL" id="RBUT01000008">
    <property type="protein sequence ID" value="RMV53294.1"/>
    <property type="molecule type" value="Genomic_DNA"/>
</dbReference>
<feature type="transmembrane region" description="Helical" evidence="1">
    <location>
        <begin position="132"/>
        <end position="154"/>
    </location>
</feature>
<dbReference type="EMBL" id="LJQM01000181">
    <property type="protein sequence ID" value="KPX43133.1"/>
    <property type="molecule type" value="Genomic_DNA"/>
</dbReference>
<evidence type="ECO:0000256" key="1">
    <source>
        <dbReference type="SAM" id="Phobius"/>
    </source>
</evidence>
<accession>A0A0P9SJQ9</accession>
<sequence length="190" mass="21088">MSEHETIPSTARDALIIELLGDVGRLHDDVRRIPQLLELSMRDSLDIVADAVEDAEDTALQLQEATKEVIQATAAKAGVDVALEMSTAIHQSLERVFEPALQRAALKIEGLEKRVTTLSGNVRDTHATRFNYIVLAGFVAVTISVVCAMGWVAIKAQDVNETNKWFYNEYKKQRAIIETLPPAMKKQFAQ</sequence>
<keyword evidence="1" id="KW-1133">Transmembrane helix</keyword>